<evidence type="ECO:0000313" key="2">
    <source>
        <dbReference type="EMBL" id="CAA9997618.1"/>
    </source>
</evidence>
<evidence type="ECO:0000256" key="1">
    <source>
        <dbReference type="SAM" id="MobiDB-lite"/>
    </source>
</evidence>
<feature type="compositionally biased region" description="Polar residues" evidence="1">
    <location>
        <begin position="83"/>
        <end position="103"/>
    </location>
</feature>
<organism evidence="2 3">
    <name type="scientific">Nesidiocoris tenuis</name>
    <dbReference type="NCBI Taxonomy" id="355587"/>
    <lineage>
        <taxon>Eukaryota</taxon>
        <taxon>Metazoa</taxon>
        <taxon>Ecdysozoa</taxon>
        <taxon>Arthropoda</taxon>
        <taxon>Hexapoda</taxon>
        <taxon>Insecta</taxon>
        <taxon>Pterygota</taxon>
        <taxon>Neoptera</taxon>
        <taxon>Paraneoptera</taxon>
        <taxon>Hemiptera</taxon>
        <taxon>Heteroptera</taxon>
        <taxon>Panheteroptera</taxon>
        <taxon>Cimicomorpha</taxon>
        <taxon>Miridae</taxon>
        <taxon>Dicyphina</taxon>
        <taxon>Nesidiocoris</taxon>
    </lineage>
</organism>
<accession>A0A6H5G5X4</accession>
<dbReference type="EMBL" id="CADCXU010005895">
    <property type="protein sequence ID" value="CAA9997618.1"/>
    <property type="molecule type" value="Genomic_DNA"/>
</dbReference>
<name>A0A6H5G5X4_9HEMI</name>
<protein>
    <submittedName>
        <fullName evidence="2">Uncharacterized protein</fullName>
    </submittedName>
</protein>
<evidence type="ECO:0000313" key="3">
    <source>
        <dbReference type="Proteomes" id="UP000479000"/>
    </source>
</evidence>
<reference evidence="2 3" key="1">
    <citation type="submission" date="2020-02" db="EMBL/GenBank/DDBJ databases">
        <authorList>
            <person name="Ferguson B K."/>
        </authorList>
    </citation>
    <scope>NUCLEOTIDE SEQUENCE [LARGE SCALE GENOMIC DNA]</scope>
</reference>
<dbReference type="AlphaFoldDB" id="A0A6H5G5X4"/>
<feature type="region of interest" description="Disordered" evidence="1">
    <location>
        <begin position="60"/>
        <end position="111"/>
    </location>
</feature>
<dbReference type="Proteomes" id="UP000479000">
    <property type="component" value="Unassembled WGS sequence"/>
</dbReference>
<sequence length="125" mass="13704">MKGVGSEIKARDKVRTRSSSLGENYPVLLSSSSFHLPPCACFTSISFLVGELVSLHSQSLDDGTFDSIRPRECREGNTMLDRSLSQDSKSHPGSGQSLHSQPPSHDHNATSHSINFRRFNCILST</sequence>
<gene>
    <name evidence="2" type="ORF">NTEN_LOCUS3912</name>
</gene>
<keyword evidence="3" id="KW-1185">Reference proteome</keyword>
<proteinExistence type="predicted"/>